<dbReference type="InterPro" id="IPR001352">
    <property type="entry name" value="RNase_HII/HIII"/>
</dbReference>
<evidence type="ECO:0000256" key="13">
    <source>
        <dbReference type="RuleBase" id="RU003515"/>
    </source>
</evidence>
<evidence type="ECO:0000313" key="15">
    <source>
        <dbReference type="EMBL" id="MYM20089.1"/>
    </source>
</evidence>
<dbReference type="EMBL" id="WWEQ01000035">
    <property type="protein sequence ID" value="MYM20089.1"/>
    <property type="molecule type" value="Genomic_DNA"/>
</dbReference>
<evidence type="ECO:0000256" key="12">
    <source>
        <dbReference type="PROSITE-ProRule" id="PRU01319"/>
    </source>
</evidence>
<evidence type="ECO:0000256" key="4">
    <source>
        <dbReference type="ARBA" id="ARBA00004496"/>
    </source>
</evidence>
<dbReference type="InterPro" id="IPR012337">
    <property type="entry name" value="RNaseH-like_sf"/>
</dbReference>
<dbReference type="InterPro" id="IPR036397">
    <property type="entry name" value="RNaseH_sf"/>
</dbReference>
<organism evidence="15 16">
    <name type="scientific">Brevibacterium rongguiense</name>
    <dbReference type="NCBI Taxonomy" id="2695267"/>
    <lineage>
        <taxon>Bacteria</taxon>
        <taxon>Bacillati</taxon>
        <taxon>Actinomycetota</taxon>
        <taxon>Actinomycetes</taxon>
        <taxon>Micrococcales</taxon>
        <taxon>Brevibacteriaceae</taxon>
        <taxon>Brevibacterium</taxon>
    </lineage>
</organism>
<evidence type="ECO:0000256" key="3">
    <source>
        <dbReference type="ARBA" id="ARBA00004065"/>
    </source>
</evidence>
<proteinExistence type="inferred from homology"/>
<comment type="catalytic activity">
    <reaction evidence="1 12 13">
        <text>Endonucleolytic cleavage to 5'-phosphomonoester.</text>
        <dbReference type="EC" id="3.1.26.4"/>
    </reaction>
</comment>
<name>A0A6N9H801_9MICO</name>
<keyword evidence="16" id="KW-1185">Reference proteome</keyword>
<dbReference type="CDD" id="cd07182">
    <property type="entry name" value="RNase_HII_bacteria_HII_like"/>
    <property type="match status" value="1"/>
</dbReference>
<dbReference type="GO" id="GO:0032299">
    <property type="term" value="C:ribonuclease H2 complex"/>
    <property type="evidence" value="ECO:0007669"/>
    <property type="project" value="TreeGrafter"/>
</dbReference>
<keyword evidence="10 12" id="KW-0378">Hydrolase</keyword>
<gene>
    <name evidence="15" type="ORF">GSY69_08955</name>
</gene>
<dbReference type="GO" id="GO:0003723">
    <property type="term" value="F:RNA binding"/>
    <property type="evidence" value="ECO:0007669"/>
    <property type="project" value="UniProtKB-UniRule"/>
</dbReference>
<protein>
    <recommendedName>
        <fullName evidence="13">Ribonuclease</fullName>
        <ecNumber evidence="13">3.1.26.4</ecNumber>
    </recommendedName>
</protein>
<comment type="subcellular location">
    <subcellularLocation>
        <location evidence="4">Cytoplasm</location>
    </subcellularLocation>
</comment>
<evidence type="ECO:0000256" key="1">
    <source>
        <dbReference type="ARBA" id="ARBA00000077"/>
    </source>
</evidence>
<comment type="function">
    <text evidence="3 13">Endonuclease that specifically degrades the RNA of RNA-DNA hybrids.</text>
</comment>
<dbReference type="Proteomes" id="UP000469215">
    <property type="component" value="Unassembled WGS sequence"/>
</dbReference>
<evidence type="ECO:0000256" key="11">
    <source>
        <dbReference type="ARBA" id="ARBA00023211"/>
    </source>
</evidence>
<dbReference type="GO" id="GO:0043137">
    <property type="term" value="P:DNA replication, removal of RNA primer"/>
    <property type="evidence" value="ECO:0007669"/>
    <property type="project" value="TreeGrafter"/>
</dbReference>
<evidence type="ECO:0000259" key="14">
    <source>
        <dbReference type="PROSITE" id="PS51975"/>
    </source>
</evidence>
<keyword evidence="7 12" id="KW-0540">Nuclease</keyword>
<evidence type="ECO:0000256" key="6">
    <source>
        <dbReference type="ARBA" id="ARBA00022490"/>
    </source>
</evidence>
<keyword evidence="11" id="KW-0464">Manganese</keyword>
<keyword evidence="9 12" id="KW-0255">Endonuclease</keyword>
<evidence type="ECO:0000313" key="16">
    <source>
        <dbReference type="Proteomes" id="UP000469215"/>
    </source>
</evidence>
<dbReference type="GO" id="GO:0004523">
    <property type="term" value="F:RNA-DNA hybrid ribonuclease activity"/>
    <property type="evidence" value="ECO:0007669"/>
    <property type="project" value="UniProtKB-UniRule"/>
</dbReference>
<dbReference type="PANTHER" id="PTHR10954:SF18">
    <property type="entry name" value="RIBONUCLEASE HII"/>
    <property type="match status" value="1"/>
</dbReference>
<dbReference type="Gene3D" id="3.30.420.10">
    <property type="entry name" value="Ribonuclease H-like superfamily/Ribonuclease H"/>
    <property type="match status" value="1"/>
</dbReference>
<evidence type="ECO:0000256" key="7">
    <source>
        <dbReference type="ARBA" id="ARBA00022722"/>
    </source>
</evidence>
<evidence type="ECO:0000256" key="10">
    <source>
        <dbReference type="ARBA" id="ARBA00022801"/>
    </source>
</evidence>
<evidence type="ECO:0000256" key="2">
    <source>
        <dbReference type="ARBA" id="ARBA00001946"/>
    </source>
</evidence>
<dbReference type="NCBIfam" id="NF000595">
    <property type="entry name" value="PRK00015.1-3"/>
    <property type="match status" value="1"/>
</dbReference>
<accession>A0A6N9H801</accession>
<dbReference type="InterPro" id="IPR022898">
    <property type="entry name" value="RNase_HII"/>
</dbReference>
<dbReference type="PANTHER" id="PTHR10954">
    <property type="entry name" value="RIBONUCLEASE H2 SUBUNIT A"/>
    <property type="match status" value="1"/>
</dbReference>
<evidence type="ECO:0000256" key="9">
    <source>
        <dbReference type="ARBA" id="ARBA00022759"/>
    </source>
</evidence>
<keyword evidence="8 12" id="KW-0479">Metal-binding</keyword>
<feature type="domain" description="RNase H type-2" evidence="14">
    <location>
        <begin position="1"/>
        <end position="199"/>
    </location>
</feature>
<dbReference type="GO" id="GO:0006298">
    <property type="term" value="P:mismatch repair"/>
    <property type="evidence" value="ECO:0007669"/>
    <property type="project" value="TreeGrafter"/>
</dbReference>
<dbReference type="EC" id="3.1.26.4" evidence="13"/>
<feature type="binding site" evidence="12">
    <location>
        <position position="3"/>
    </location>
    <ligand>
        <name>a divalent metal cation</name>
        <dbReference type="ChEBI" id="CHEBI:60240"/>
    </ligand>
</feature>
<dbReference type="AlphaFoldDB" id="A0A6N9H801"/>
<dbReference type="Pfam" id="PF01351">
    <property type="entry name" value="RNase_HII"/>
    <property type="match status" value="1"/>
</dbReference>
<sequence>MDEVGRGCTAGPVGVGAVRFDLARLLAEPVPAGIRDSKQLRPAARLAADRAVRAWQPHSAVAYAQPAEIDALGLSLALCLAGRRCLAALPPADLVLLDGSFDWLGRPLTLDAHAVFDSAAAEVGVPPVRTFVKGDGWLVTIAAASVIAKVARDELMAGLAARFPGYGWESNAGYPSPVHKAAVASLGPTPWHRRSFRLV</sequence>
<dbReference type="GO" id="GO:0046872">
    <property type="term" value="F:metal ion binding"/>
    <property type="evidence" value="ECO:0007669"/>
    <property type="project" value="UniProtKB-KW"/>
</dbReference>
<comment type="caution">
    <text evidence="15">The sequence shown here is derived from an EMBL/GenBank/DDBJ whole genome shotgun (WGS) entry which is preliminary data.</text>
</comment>
<comment type="similarity">
    <text evidence="5 13">Belongs to the RNase HII family.</text>
</comment>
<keyword evidence="6" id="KW-0963">Cytoplasm</keyword>
<evidence type="ECO:0000256" key="8">
    <source>
        <dbReference type="ARBA" id="ARBA00022723"/>
    </source>
</evidence>
<feature type="binding site" evidence="12">
    <location>
        <position position="2"/>
    </location>
    <ligand>
        <name>a divalent metal cation</name>
        <dbReference type="ChEBI" id="CHEBI:60240"/>
    </ligand>
</feature>
<dbReference type="SUPFAM" id="SSF53098">
    <property type="entry name" value="Ribonuclease H-like"/>
    <property type="match status" value="1"/>
</dbReference>
<feature type="binding site" evidence="12">
    <location>
        <position position="98"/>
    </location>
    <ligand>
        <name>a divalent metal cation</name>
        <dbReference type="ChEBI" id="CHEBI:60240"/>
    </ligand>
</feature>
<reference evidence="15 16" key="1">
    <citation type="submission" date="2020-01" db="EMBL/GenBank/DDBJ databases">
        <authorList>
            <person name="Deng T."/>
        </authorList>
    </citation>
    <scope>NUCLEOTIDE SEQUENCE [LARGE SCALE GENOMIC DNA]</scope>
    <source>
        <strain evidence="15 16">5221</strain>
    </source>
</reference>
<dbReference type="GO" id="GO:0005737">
    <property type="term" value="C:cytoplasm"/>
    <property type="evidence" value="ECO:0007669"/>
    <property type="project" value="UniProtKB-SubCell"/>
</dbReference>
<comment type="cofactor">
    <cofactor evidence="12">
        <name>Mn(2+)</name>
        <dbReference type="ChEBI" id="CHEBI:29035"/>
    </cofactor>
    <cofactor evidence="12">
        <name>Mg(2+)</name>
        <dbReference type="ChEBI" id="CHEBI:18420"/>
    </cofactor>
    <text evidence="12">Manganese or magnesium. Binds 1 divalent metal ion per monomer in the absence of substrate. May bind a second metal ion after substrate binding.</text>
</comment>
<dbReference type="InterPro" id="IPR024567">
    <property type="entry name" value="RNase_HII/HIII_dom"/>
</dbReference>
<dbReference type="PROSITE" id="PS51975">
    <property type="entry name" value="RNASE_H_2"/>
    <property type="match status" value="1"/>
</dbReference>
<comment type="cofactor">
    <cofactor evidence="2">
        <name>Mg(2+)</name>
        <dbReference type="ChEBI" id="CHEBI:18420"/>
    </cofactor>
</comment>
<evidence type="ECO:0000256" key="5">
    <source>
        <dbReference type="ARBA" id="ARBA00007383"/>
    </source>
</evidence>